<keyword evidence="10" id="KW-1185">Reference proteome</keyword>
<feature type="region of interest" description="Disordered" evidence="7">
    <location>
        <begin position="56"/>
        <end position="84"/>
    </location>
</feature>
<dbReference type="CDD" id="cd12148">
    <property type="entry name" value="fungal_TF_MHR"/>
    <property type="match status" value="1"/>
</dbReference>
<dbReference type="InterPro" id="IPR036864">
    <property type="entry name" value="Zn2-C6_fun-type_DNA-bd_sf"/>
</dbReference>
<evidence type="ECO:0000256" key="6">
    <source>
        <dbReference type="ARBA" id="ARBA00023242"/>
    </source>
</evidence>
<name>A0AAD6CSI3_9EURO</name>
<protein>
    <recommendedName>
        <fullName evidence="8">Zn(2)-C6 fungal-type domain-containing protein</fullName>
    </recommendedName>
</protein>
<evidence type="ECO:0000259" key="8">
    <source>
        <dbReference type="PROSITE" id="PS50048"/>
    </source>
</evidence>
<keyword evidence="6" id="KW-0539">Nucleus</keyword>
<comment type="caution">
    <text evidence="9">The sequence shown here is derived from an EMBL/GenBank/DDBJ whole genome shotgun (WGS) entry which is preliminary data.</text>
</comment>
<evidence type="ECO:0000256" key="3">
    <source>
        <dbReference type="ARBA" id="ARBA00023015"/>
    </source>
</evidence>
<dbReference type="PANTHER" id="PTHR31001:SF40">
    <property type="entry name" value="ZN(II)2CYS6 TRANSCRIPTION FACTOR (EUROFUNG)"/>
    <property type="match status" value="1"/>
</dbReference>
<comment type="subcellular location">
    <subcellularLocation>
        <location evidence="1">Nucleus</location>
    </subcellularLocation>
</comment>
<dbReference type="SMART" id="SM00066">
    <property type="entry name" value="GAL4"/>
    <property type="match status" value="1"/>
</dbReference>
<keyword evidence="2" id="KW-0479">Metal-binding</keyword>
<dbReference type="EMBL" id="JAQIZZ010000007">
    <property type="protein sequence ID" value="KAJ5532798.1"/>
    <property type="molecule type" value="Genomic_DNA"/>
</dbReference>
<evidence type="ECO:0000256" key="2">
    <source>
        <dbReference type="ARBA" id="ARBA00022723"/>
    </source>
</evidence>
<keyword evidence="4" id="KW-0238">DNA-binding</keyword>
<feature type="domain" description="Zn(2)-C6 fungal-type" evidence="8">
    <location>
        <begin position="14"/>
        <end position="46"/>
    </location>
</feature>
<dbReference type="GO" id="GO:0000981">
    <property type="term" value="F:DNA-binding transcription factor activity, RNA polymerase II-specific"/>
    <property type="evidence" value="ECO:0007669"/>
    <property type="project" value="InterPro"/>
</dbReference>
<gene>
    <name evidence="9" type="ORF">N7494_009350</name>
</gene>
<evidence type="ECO:0000256" key="4">
    <source>
        <dbReference type="ARBA" id="ARBA00023125"/>
    </source>
</evidence>
<dbReference type="Pfam" id="PF00172">
    <property type="entry name" value="Zn_clus"/>
    <property type="match status" value="1"/>
</dbReference>
<dbReference type="PROSITE" id="PS50048">
    <property type="entry name" value="ZN2_CY6_FUNGAL_2"/>
    <property type="match status" value="1"/>
</dbReference>
<dbReference type="SUPFAM" id="SSF57701">
    <property type="entry name" value="Zn2/Cys6 DNA-binding domain"/>
    <property type="match status" value="1"/>
</dbReference>
<evidence type="ECO:0000256" key="1">
    <source>
        <dbReference type="ARBA" id="ARBA00004123"/>
    </source>
</evidence>
<dbReference type="Proteomes" id="UP001220324">
    <property type="component" value="Unassembled WGS sequence"/>
</dbReference>
<evidence type="ECO:0000256" key="7">
    <source>
        <dbReference type="SAM" id="MobiDB-lite"/>
    </source>
</evidence>
<dbReference type="CDD" id="cd00067">
    <property type="entry name" value="GAL4"/>
    <property type="match status" value="1"/>
</dbReference>
<dbReference type="Pfam" id="PF04082">
    <property type="entry name" value="Fungal_trans"/>
    <property type="match status" value="1"/>
</dbReference>
<sequence length="705" mass="79363">MSTLSRRRNRSLASCEPCRKAKIRCDHGTPICASCQRRGLHSQCWYHPAPLTKQRTFQKSTLSTTPGSNSVARSEPSQSVNSPSAGTPIFHAWPFMSADPNDSTSQALISGRHSYNTKAHDEHLAVMEDIVSHLKFLPLIEKRLQEYYSFSQVALVPRQLVLQLIASIRIGLVASGYIKEESADELSVHHCSRLAKDLLRSSSSEVVITLDLDMGAFCTLFSGANLRIETIGLLYTMAARSSLYALGHGHEKYQDDGFTQEMGWYGNLSLRLARELAPQTTDLITWLAHEDLQLTTLFEGDSSLVVWRRVSDLATDLLALGLNREATYSATPFFLAQCRRRTFARAYYLDKVFAAVFNRPPRINSRHTDCNLPLDLSDDELFTSPDKLEQAKCNLTKDGWNTDGKHRAATWARIRYILAQFREETIEYQFRSIQPADTMNLRDISNRCHQVWNNLPNYLQYKQDCWKSNLPPDFCYMYAKVYLSYLHIHFQVYRLLGSGDGHITTQPELLEVSANMLETVVQMTNYQGRTSISPPDLPGIVCTPTHRLRYQRSSLSNGCKILSYGLPCAAILSAALDPVIQDSSRETKLPPSMKTSNLIRNLSILVSQLESVSSPSETNHIFCLKSSQAISRKLDHILDSFTTASPIKLPDHPEPVPSVDTPENTSFEAMADIDNTGPVNFDHFDLANWAVDFGIGTMSDEWNIF</sequence>
<evidence type="ECO:0000313" key="9">
    <source>
        <dbReference type="EMBL" id="KAJ5532798.1"/>
    </source>
</evidence>
<dbReference type="InterPro" id="IPR001138">
    <property type="entry name" value="Zn2Cys6_DnaBD"/>
</dbReference>
<evidence type="ECO:0000256" key="5">
    <source>
        <dbReference type="ARBA" id="ARBA00023163"/>
    </source>
</evidence>
<dbReference type="GO" id="GO:0005634">
    <property type="term" value="C:nucleus"/>
    <property type="evidence" value="ECO:0007669"/>
    <property type="project" value="UniProtKB-SubCell"/>
</dbReference>
<dbReference type="GO" id="GO:0006351">
    <property type="term" value="P:DNA-templated transcription"/>
    <property type="evidence" value="ECO:0007669"/>
    <property type="project" value="InterPro"/>
</dbReference>
<accession>A0AAD6CSI3</accession>
<dbReference type="PROSITE" id="PS00463">
    <property type="entry name" value="ZN2_CY6_FUNGAL_1"/>
    <property type="match status" value="1"/>
</dbReference>
<reference evidence="9 10" key="1">
    <citation type="journal article" date="2023" name="IMA Fungus">
        <title>Comparative genomic study of the Penicillium genus elucidates a diverse pangenome and 15 lateral gene transfer events.</title>
        <authorList>
            <person name="Petersen C."/>
            <person name="Sorensen T."/>
            <person name="Nielsen M.R."/>
            <person name="Sondergaard T.E."/>
            <person name="Sorensen J.L."/>
            <person name="Fitzpatrick D.A."/>
            <person name="Frisvad J.C."/>
            <person name="Nielsen K.L."/>
        </authorList>
    </citation>
    <scope>NUCLEOTIDE SEQUENCE [LARGE SCALE GENOMIC DNA]</scope>
    <source>
        <strain evidence="9 10">IBT 35679</strain>
    </source>
</reference>
<dbReference type="InterPro" id="IPR007219">
    <property type="entry name" value="XnlR_reg_dom"/>
</dbReference>
<organism evidence="9 10">
    <name type="scientific">Penicillium frequentans</name>
    <dbReference type="NCBI Taxonomy" id="3151616"/>
    <lineage>
        <taxon>Eukaryota</taxon>
        <taxon>Fungi</taxon>
        <taxon>Dikarya</taxon>
        <taxon>Ascomycota</taxon>
        <taxon>Pezizomycotina</taxon>
        <taxon>Eurotiomycetes</taxon>
        <taxon>Eurotiomycetidae</taxon>
        <taxon>Eurotiales</taxon>
        <taxon>Aspergillaceae</taxon>
        <taxon>Penicillium</taxon>
    </lineage>
</organism>
<dbReference type="GO" id="GO:0003677">
    <property type="term" value="F:DNA binding"/>
    <property type="evidence" value="ECO:0007669"/>
    <property type="project" value="UniProtKB-KW"/>
</dbReference>
<dbReference type="InterPro" id="IPR050613">
    <property type="entry name" value="Sec_Metabolite_Reg"/>
</dbReference>
<dbReference type="GO" id="GO:0008270">
    <property type="term" value="F:zinc ion binding"/>
    <property type="evidence" value="ECO:0007669"/>
    <property type="project" value="InterPro"/>
</dbReference>
<dbReference type="Gene3D" id="4.10.240.10">
    <property type="entry name" value="Zn(2)-C6 fungal-type DNA-binding domain"/>
    <property type="match status" value="1"/>
</dbReference>
<dbReference type="AlphaFoldDB" id="A0AAD6CSI3"/>
<dbReference type="PANTHER" id="PTHR31001">
    <property type="entry name" value="UNCHARACTERIZED TRANSCRIPTIONAL REGULATORY PROTEIN"/>
    <property type="match status" value="1"/>
</dbReference>
<keyword evidence="3" id="KW-0805">Transcription regulation</keyword>
<proteinExistence type="predicted"/>
<keyword evidence="5" id="KW-0804">Transcription</keyword>
<evidence type="ECO:0000313" key="10">
    <source>
        <dbReference type="Proteomes" id="UP001220324"/>
    </source>
</evidence>